<dbReference type="EMBL" id="CP030118">
    <property type="protein sequence ID" value="QDL12421.1"/>
    <property type="molecule type" value="Genomic_DNA"/>
</dbReference>
<dbReference type="InterPro" id="IPR024992">
    <property type="entry name" value="DUF3891"/>
</dbReference>
<protein>
    <submittedName>
        <fullName evidence="1">DUF3891 domain-containing protein</fullName>
    </submittedName>
</protein>
<dbReference type="KEGG" id="bsen:DP114_25570"/>
<accession>A0A856MRX0</accession>
<gene>
    <name evidence="1" type="ORF">DP114_25570</name>
</gene>
<dbReference type="Proteomes" id="UP000503129">
    <property type="component" value="Chromosome"/>
</dbReference>
<keyword evidence="2" id="KW-1185">Reference proteome</keyword>
<evidence type="ECO:0000313" key="1">
    <source>
        <dbReference type="EMBL" id="QDL12421.1"/>
    </source>
</evidence>
<reference evidence="1 2" key="1">
    <citation type="submission" date="2018-06" db="EMBL/GenBank/DDBJ databases">
        <title>Comparative genomics of Brasilonema spp. strains.</title>
        <authorList>
            <person name="Alvarenga D.O."/>
            <person name="Fiore M.F."/>
            <person name="Varani A.M."/>
        </authorList>
    </citation>
    <scope>NUCLEOTIDE SEQUENCE [LARGE SCALE GENOMIC DNA]</scope>
    <source>
        <strain evidence="1 2">CENA114</strain>
    </source>
</reference>
<organism evidence="1 2">
    <name type="scientific">Brasilonema sennae CENA114</name>
    <dbReference type="NCBI Taxonomy" id="415709"/>
    <lineage>
        <taxon>Bacteria</taxon>
        <taxon>Bacillati</taxon>
        <taxon>Cyanobacteriota</taxon>
        <taxon>Cyanophyceae</taxon>
        <taxon>Nostocales</taxon>
        <taxon>Scytonemataceae</taxon>
        <taxon>Brasilonema</taxon>
        <taxon>Bromeliae group (in: Brasilonema)</taxon>
    </lineage>
</organism>
<sequence>MLHRFTKQGLICITQPNHAWLSSQLAQVWGNEDFGDFAPKKEVCLGAELHDIGWLFWEQAPTLNPKTGYPHKFMELPTREHINIWSGARQLALPLSRYVGLLVSLHGTGLYERFTSWQNSATSSQIVQQFLEGEYAFQEQMIAFLKNDQYYAPHTKPEVIQRNRKLIAIWDALSIILCQELTNGNDAHVSHVPTIDGETTIKLTLKEVKDNHYQVTVSPWPFKYSQVEVVYEGRLLQETFSDEKAMREALMSDCAVTLSTTLQPD</sequence>
<dbReference type="AlphaFoldDB" id="A0A856MRX0"/>
<dbReference type="RefSeq" id="WP_169268117.1">
    <property type="nucleotide sequence ID" value="NZ_CAWOXK010000001.1"/>
</dbReference>
<dbReference type="Pfam" id="PF13030">
    <property type="entry name" value="DUF3891"/>
    <property type="match status" value="1"/>
</dbReference>
<name>A0A856MRX0_9CYAN</name>
<proteinExistence type="predicted"/>
<evidence type="ECO:0000313" key="2">
    <source>
        <dbReference type="Proteomes" id="UP000503129"/>
    </source>
</evidence>